<dbReference type="AlphaFoldDB" id="A0A3S4B1P4"/>
<dbReference type="EMBL" id="WNKV01000002">
    <property type="protein sequence ID" value="MTW15340.1"/>
    <property type="molecule type" value="Genomic_DNA"/>
</dbReference>
<reference evidence="2" key="1">
    <citation type="submission" date="2018-10" db="EMBL/GenBank/DDBJ databases">
        <authorList>
            <person name="Peiro R."/>
            <person name="Begona"/>
            <person name="Cbmso G."/>
            <person name="Lopez M."/>
            <person name="Gonzalez S."/>
            <person name="Sacristan E."/>
            <person name="Castillo E."/>
        </authorList>
    </citation>
    <scope>NUCLEOTIDE SEQUENCE</scope>
    <source>
        <strain evidence="2">Rhod_genome</strain>
    </source>
</reference>
<reference evidence="1 4" key="3">
    <citation type="submission" date="2019-11" db="EMBL/GenBank/DDBJ databases">
        <title>Whole-genome sequence of Rhodoplanes serenus DSM 18633, type strain.</title>
        <authorList>
            <person name="Kyndt J.A."/>
            <person name="Meyer T.E."/>
        </authorList>
    </citation>
    <scope>NUCLEOTIDE SEQUENCE [LARGE SCALE GENOMIC DNA]</scope>
    <source>
        <strain evidence="1 4">DSM 18633</strain>
    </source>
</reference>
<reference evidence="3" key="2">
    <citation type="submission" date="2018-10" db="EMBL/GenBank/DDBJ databases">
        <authorList>
            <person name="Peiro R."/>
            <person name="Begona"/>
            <person name="Cbmso G."/>
            <person name="Lopez M."/>
            <person name="Gonzalez S."/>
            <person name="Sacristan E."/>
            <person name="Castillo E."/>
        </authorList>
    </citation>
    <scope>NUCLEOTIDE SEQUENCE [LARGE SCALE GENOMIC DNA]</scope>
</reference>
<evidence type="ECO:0000313" key="4">
    <source>
        <dbReference type="Proteomes" id="UP000438991"/>
    </source>
</evidence>
<dbReference type="OrthoDB" id="8480566at2"/>
<evidence type="ECO:0000313" key="1">
    <source>
        <dbReference type="EMBL" id="MTW15340.1"/>
    </source>
</evidence>
<organism evidence="2 3">
    <name type="scientific">Rhodoplanes serenus</name>
    <dbReference type="NCBI Taxonomy" id="200615"/>
    <lineage>
        <taxon>Bacteria</taxon>
        <taxon>Pseudomonadati</taxon>
        <taxon>Pseudomonadota</taxon>
        <taxon>Alphaproteobacteria</taxon>
        <taxon>Hyphomicrobiales</taxon>
        <taxon>Nitrobacteraceae</taxon>
        <taxon>Rhodoplanes</taxon>
    </lineage>
</organism>
<dbReference type="RefSeq" id="WP_129607138.1">
    <property type="nucleotide sequence ID" value="NZ_UWOC01000001.1"/>
</dbReference>
<evidence type="ECO:0000313" key="3">
    <source>
        <dbReference type="Proteomes" id="UP000289200"/>
    </source>
</evidence>
<sequence length="72" mass="7918">MHPRYPLSHAAAQGLVRDPRSERPLGLAALAKAGYCAAGQFFREAFRASHVMPSPIRVRQKLAPPRILGRSL</sequence>
<dbReference type="Proteomes" id="UP000438991">
    <property type="component" value="Unassembled WGS sequence"/>
</dbReference>
<comment type="caution">
    <text evidence="2">The sequence shown here is derived from an EMBL/GenBank/DDBJ whole genome shotgun (WGS) entry which is preliminary data.</text>
</comment>
<name>A0A3S4B1P4_9BRAD</name>
<dbReference type="Proteomes" id="UP000289200">
    <property type="component" value="Unassembled WGS sequence"/>
</dbReference>
<evidence type="ECO:0000313" key="2">
    <source>
        <dbReference type="EMBL" id="VCU06927.1"/>
    </source>
</evidence>
<gene>
    <name evidence="1" type="ORF">GJ689_03860</name>
    <name evidence="2" type="ORF">RHODGE_RHODGE_00017</name>
</gene>
<dbReference type="EMBL" id="UWOC01000001">
    <property type="protein sequence ID" value="VCU06927.1"/>
    <property type="molecule type" value="Genomic_DNA"/>
</dbReference>
<protein>
    <submittedName>
        <fullName evidence="2">Uncharacterized protein</fullName>
    </submittedName>
</protein>
<accession>A0A3S4B1P4</accession>
<proteinExistence type="predicted"/>
<keyword evidence="3" id="KW-1185">Reference proteome</keyword>